<dbReference type="Proteomes" id="UP000824037">
    <property type="component" value="Unassembled WGS sequence"/>
</dbReference>
<feature type="coiled-coil region" evidence="1">
    <location>
        <begin position="35"/>
        <end position="62"/>
    </location>
</feature>
<evidence type="ECO:0000313" key="3">
    <source>
        <dbReference type="EMBL" id="HIZ34385.1"/>
    </source>
</evidence>
<reference evidence="3" key="2">
    <citation type="submission" date="2021-04" db="EMBL/GenBank/DDBJ databases">
        <authorList>
            <person name="Gilroy R."/>
        </authorList>
    </citation>
    <scope>NUCLEOTIDE SEQUENCE</scope>
    <source>
        <strain evidence="3">ChiGjej4B4-7305</strain>
    </source>
</reference>
<evidence type="ECO:0008006" key="5">
    <source>
        <dbReference type="Google" id="ProtNLM"/>
    </source>
</evidence>
<feature type="compositionally biased region" description="Basic residues" evidence="2">
    <location>
        <begin position="263"/>
        <end position="272"/>
    </location>
</feature>
<organism evidence="3 4">
    <name type="scientific">Candidatus Ruania gallistercoris</name>
    <dbReference type="NCBI Taxonomy" id="2838746"/>
    <lineage>
        <taxon>Bacteria</taxon>
        <taxon>Bacillati</taxon>
        <taxon>Actinomycetota</taxon>
        <taxon>Actinomycetes</taxon>
        <taxon>Micrococcales</taxon>
        <taxon>Ruaniaceae</taxon>
        <taxon>Ruania</taxon>
    </lineage>
</organism>
<feature type="compositionally biased region" description="Basic and acidic residues" evidence="2">
    <location>
        <begin position="172"/>
        <end position="205"/>
    </location>
</feature>
<dbReference type="AlphaFoldDB" id="A0A9D2J2C1"/>
<comment type="caution">
    <text evidence="3">The sequence shown here is derived from an EMBL/GenBank/DDBJ whole genome shotgun (WGS) entry which is preliminary data.</text>
</comment>
<gene>
    <name evidence="3" type="ORF">H9815_01300</name>
</gene>
<evidence type="ECO:0000256" key="1">
    <source>
        <dbReference type="SAM" id="Coils"/>
    </source>
</evidence>
<dbReference type="EMBL" id="DXBY01000025">
    <property type="protein sequence ID" value="HIZ34385.1"/>
    <property type="molecule type" value="Genomic_DNA"/>
</dbReference>
<reference evidence="3" key="1">
    <citation type="journal article" date="2021" name="PeerJ">
        <title>Extensive microbial diversity within the chicken gut microbiome revealed by metagenomics and culture.</title>
        <authorList>
            <person name="Gilroy R."/>
            <person name="Ravi A."/>
            <person name="Getino M."/>
            <person name="Pursley I."/>
            <person name="Horton D.L."/>
            <person name="Alikhan N.F."/>
            <person name="Baker D."/>
            <person name="Gharbi K."/>
            <person name="Hall N."/>
            <person name="Watson M."/>
            <person name="Adriaenssens E.M."/>
            <person name="Foster-Nyarko E."/>
            <person name="Jarju S."/>
            <person name="Secka A."/>
            <person name="Antonio M."/>
            <person name="Oren A."/>
            <person name="Chaudhuri R.R."/>
            <person name="La Ragione R."/>
            <person name="Hildebrand F."/>
            <person name="Pallen M.J."/>
        </authorList>
    </citation>
    <scope>NUCLEOTIDE SEQUENCE</scope>
    <source>
        <strain evidence="3">ChiGjej4B4-7305</strain>
    </source>
</reference>
<feature type="region of interest" description="Disordered" evidence="2">
    <location>
        <begin position="169"/>
        <end position="234"/>
    </location>
</feature>
<sequence>MTVDSDGIEEAIEGQLRVLVTAAGQVGERLARLREDSLRRAQARSEQEARELQSRIEAEKRAARVDLANTHRADWWERATPEEIARTYQTTRAWLHEEPEAARAEGRMGDELRSRYGIDVNDTGADPEAVRQLVRLELERAERDLANAEAEGHRGAAEDSEAQRLLAQANQEEARAEAARDAAEHEPDPDERVRAAAEAEQREAAAESSRGESALVYDSAERRDGMARDLEGKGIGHEVVATRMRADVSQAQPATEAVSGKATRAKARKGRGRAAQLQRADRGR</sequence>
<feature type="region of interest" description="Disordered" evidence="2">
    <location>
        <begin position="246"/>
        <end position="284"/>
    </location>
</feature>
<proteinExistence type="predicted"/>
<evidence type="ECO:0000256" key="2">
    <source>
        <dbReference type="SAM" id="MobiDB-lite"/>
    </source>
</evidence>
<feature type="compositionally biased region" description="Basic and acidic residues" evidence="2">
    <location>
        <begin position="219"/>
        <end position="234"/>
    </location>
</feature>
<protein>
    <recommendedName>
        <fullName evidence="5">Colicin import membrane protein</fullName>
    </recommendedName>
</protein>
<keyword evidence="1" id="KW-0175">Coiled coil</keyword>
<accession>A0A9D2J2C1</accession>
<evidence type="ECO:0000313" key="4">
    <source>
        <dbReference type="Proteomes" id="UP000824037"/>
    </source>
</evidence>
<name>A0A9D2J2C1_9MICO</name>